<name>A0ABV9TQ61_9ACTN</name>
<comment type="caution">
    <text evidence="1">The sequence shown here is derived from an EMBL/GenBank/DDBJ whole genome shotgun (WGS) entry which is preliminary data.</text>
</comment>
<gene>
    <name evidence="1" type="ORF">ACFPCY_02740</name>
</gene>
<evidence type="ECO:0008006" key="3">
    <source>
        <dbReference type="Google" id="ProtNLM"/>
    </source>
</evidence>
<evidence type="ECO:0000313" key="1">
    <source>
        <dbReference type="EMBL" id="MFC4906222.1"/>
    </source>
</evidence>
<sequence length="93" mass="10219">MALRFLCIDPDTNGGHCPALHVDDETGDLLVTGRREDDVTNLRQVEANSGIGDHEVLVRLPARMKAIVLAKLLEEARDADTARTAVRRTDRGD</sequence>
<proteinExistence type="predicted"/>
<reference evidence="2" key="1">
    <citation type="journal article" date="2019" name="Int. J. Syst. Evol. Microbiol.">
        <title>The Global Catalogue of Microorganisms (GCM) 10K type strain sequencing project: providing services to taxonomists for standard genome sequencing and annotation.</title>
        <authorList>
            <consortium name="The Broad Institute Genomics Platform"/>
            <consortium name="The Broad Institute Genome Sequencing Center for Infectious Disease"/>
            <person name="Wu L."/>
            <person name="Ma J."/>
        </authorList>
    </citation>
    <scope>NUCLEOTIDE SEQUENCE [LARGE SCALE GENOMIC DNA]</scope>
    <source>
        <strain evidence="2">KLKA75</strain>
    </source>
</reference>
<accession>A0ABV9TQ61</accession>
<dbReference type="Proteomes" id="UP001595872">
    <property type="component" value="Unassembled WGS sequence"/>
</dbReference>
<dbReference type="EMBL" id="JBHSIT010000001">
    <property type="protein sequence ID" value="MFC4906222.1"/>
    <property type="molecule type" value="Genomic_DNA"/>
</dbReference>
<protein>
    <recommendedName>
        <fullName evidence="3">DUF397 domain-containing protein</fullName>
    </recommendedName>
</protein>
<keyword evidence="2" id="KW-1185">Reference proteome</keyword>
<organism evidence="1 2">
    <name type="scientific">Actinomadura gamaensis</name>
    <dbReference type="NCBI Taxonomy" id="1763541"/>
    <lineage>
        <taxon>Bacteria</taxon>
        <taxon>Bacillati</taxon>
        <taxon>Actinomycetota</taxon>
        <taxon>Actinomycetes</taxon>
        <taxon>Streptosporangiales</taxon>
        <taxon>Thermomonosporaceae</taxon>
        <taxon>Actinomadura</taxon>
    </lineage>
</organism>
<evidence type="ECO:0000313" key="2">
    <source>
        <dbReference type="Proteomes" id="UP001595872"/>
    </source>
</evidence>
<dbReference type="RefSeq" id="WP_378251937.1">
    <property type="nucleotide sequence ID" value="NZ_JBHSIT010000001.1"/>
</dbReference>